<dbReference type="Proteomes" id="UP001203665">
    <property type="component" value="Unassembled WGS sequence"/>
</dbReference>
<accession>A0ABT0XDZ4</accession>
<protein>
    <recommendedName>
        <fullName evidence="3">YVTN family beta-propeller protein</fullName>
    </recommendedName>
</protein>
<dbReference type="InterPro" id="IPR015943">
    <property type="entry name" value="WD40/YVTN_repeat-like_dom_sf"/>
</dbReference>
<dbReference type="RefSeq" id="WP_251603118.1">
    <property type="nucleotide sequence ID" value="NZ_JAMQJY010000001.1"/>
</dbReference>
<comment type="caution">
    <text evidence="1">The sequence shown here is derived from an EMBL/GenBank/DDBJ whole genome shotgun (WGS) entry which is preliminary data.</text>
</comment>
<gene>
    <name evidence="1" type="ORF">NDM98_00360</name>
</gene>
<sequence length="255" mass="28345">MLSSIVCFVFLTGCNEQSIEVPESGEPMLLITHVKEPTLSFFDTNSDEDVGSTTLPYTMTDMTYISDQTMVGLNSNEQSILEIDLEQEVARPFMELESGMTNLTYDTNSDQLFLSSNSSHEVHVVDVSSKEELTPITVDSIPNELSLNDQGLLFVLMTDTNEVSMIDIQRGEVVRTFPVNDTPVGMHFDGQWLWVGGHGSNTELNRSVYAYDPQTGENVMTVDVGLMPIAMVGSENSEELFVLCHGDHSLYKSKY</sequence>
<organism evidence="1 2">
    <name type="scientific">Alkalicoccobacillus plakortidis</name>
    <dbReference type="NCBI Taxonomy" id="444060"/>
    <lineage>
        <taxon>Bacteria</taxon>
        <taxon>Bacillati</taxon>
        <taxon>Bacillota</taxon>
        <taxon>Bacilli</taxon>
        <taxon>Bacillales</taxon>
        <taxon>Bacillaceae</taxon>
        <taxon>Alkalicoccobacillus</taxon>
    </lineage>
</organism>
<evidence type="ECO:0000313" key="2">
    <source>
        <dbReference type="Proteomes" id="UP001203665"/>
    </source>
</evidence>
<reference evidence="1" key="1">
    <citation type="submission" date="2022-06" db="EMBL/GenBank/DDBJ databases">
        <title>Alkalicoccobacillus porphyridii sp. nov., isolated from a marine red alga, Porphyridium purpureum and reclassification of Shouchella plakortidis and Shouchella gibsonii as Alkalicoccobacillus plakortidis comb. nov. and Alkalicoccobacillus gibsonii comb. nov.</title>
        <authorList>
            <person name="Kim K.H."/>
            <person name="Lee J.K."/>
            <person name="Han D.M."/>
            <person name="Baek J.H."/>
            <person name="Jeon C.O."/>
        </authorList>
    </citation>
    <scope>NUCLEOTIDE SEQUENCE</scope>
    <source>
        <strain evidence="1">DSM 19153</strain>
    </source>
</reference>
<dbReference type="SUPFAM" id="SSF50969">
    <property type="entry name" value="YVTN repeat-like/Quinoprotein amine dehydrogenase"/>
    <property type="match status" value="1"/>
</dbReference>
<dbReference type="EMBL" id="JAMQJY010000001">
    <property type="protein sequence ID" value="MCM2674121.1"/>
    <property type="molecule type" value="Genomic_DNA"/>
</dbReference>
<keyword evidence="2" id="KW-1185">Reference proteome</keyword>
<dbReference type="PANTHER" id="PTHR47197:SF3">
    <property type="entry name" value="DIHYDRO-HEME D1 DEHYDROGENASE"/>
    <property type="match status" value="1"/>
</dbReference>
<dbReference type="PANTHER" id="PTHR47197">
    <property type="entry name" value="PROTEIN NIRF"/>
    <property type="match status" value="1"/>
</dbReference>
<dbReference type="Gene3D" id="2.130.10.10">
    <property type="entry name" value="YVTN repeat-like/Quinoprotein amine dehydrogenase"/>
    <property type="match status" value="1"/>
</dbReference>
<dbReference type="InterPro" id="IPR011044">
    <property type="entry name" value="Quino_amine_DH_bsu"/>
</dbReference>
<evidence type="ECO:0008006" key="3">
    <source>
        <dbReference type="Google" id="ProtNLM"/>
    </source>
</evidence>
<evidence type="ECO:0000313" key="1">
    <source>
        <dbReference type="EMBL" id="MCM2674121.1"/>
    </source>
</evidence>
<proteinExistence type="predicted"/>
<name>A0ABT0XDZ4_9BACI</name>
<dbReference type="InterPro" id="IPR051200">
    <property type="entry name" value="Host-pathogen_enzymatic-act"/>
</dbReference>